<proteinExistence type="predicted"/>
<evidence type="ECO:0000256" key="1">
    <source>
        <dbReference type="SAM" id="Phobius"/>
    </source>
</evidence>
<sequence>MKLNLVLWRRRPIGGGPVPLLRNPVKRWLHLLIFLHLFLLILTCIAISFPFIYDLHCSILFNSLANIIASSVGSFVLAAYYTGIAAKDWGTEVEWTLTTLITATMVVVDIAVSAWGIYALSNASVKIYQALHNALELEPECLQTKAAIFYFAAFAVIFAHLIVAGMCAVVSVLLGKGIKRQDAVTFHSVGGVDIHAPKVISEPAGTDDTADSMTIMQTYPHVKTRDVERLPHLLYGINHRLGHLEYAVDIGNGLLFRRDLDGRLTHSDIGITNGA</sequence>
<comment type="caution">
    <text evidence="2">The sequence shown here is derived from an EMBL/GenBank/DDBJ whole genome shotgun (WGS) entry which is preliminary data.</text>
</comment>
<accession>A0A9W5T7M3</accession>
<feature type="transmembrane region" description="Helical" evidence="1">
    <location>
        <begin position="59"/>
        <end position="83"/>
    </location>
</feature>
<feature type="transmembrane region" description="Helical" evidence="1">
    <location>
        <begin position="31"/>
        <end position="53"/>
    </location>
</feature>
<evidence type="ECO:0000313" key="3">
    <source>
        <dbReference type="Proteomes" id="UP001057455"/>
    </source>
</evidence>
<protein>
    <submittedName>
        <fullName evidence="2">Uncharacterized protein</fullName>
    </submittedName>
</protein>
<keyword evidence="1" id="KW-0472">Membrane</keyword>
<dbReference type="EMBL" id="BLIY01000001">
    <property type="protein sequence ID" value="GFE52628.1"/>
    <property type="molecule type" value="Genomic_DNA"/>
</dbReference>
<evidence type="ECO:0000313" key="2">
    <source>
        <dbReference type="EMBL" id="GFE52628.1"/>
    </source>
</evidence>
<gene>
    <name evidence="2" type="ORF">BaOVIS_000320</name>
</gene>
<keyword evidence="1" id="KW-0812">Transmembrane</keyword>
<dbReference type="AlphaFoldDB" id="A0A9W5T7M3"/>
<reference evidence="2" key="1">
    <citation type="submission" date="2019-12" db="EMBL/GenBank/DDBJ databases">
        <title>Genome sequence of Babesia ovis.</title>
        <authorList>
            <person name="Yamagishi J."/>
            <person name="Sevinc F."/>
            <person name="Xuan X."/>
        </authorList>
    </citation>
    <scope>NUCLEOTIDE SEQUENCE</scope>
    <source>
        <strain evidence="2">Selcuk</strain>
    </source>
</reference>
<feature type="transmembrane region" description="Helical" evidence="1">
    <location>
        <begin position="95"/>
        <end position="118"/>
    </location>
</feature>
<name>A0A9W5T7M3_BABOV</name>
<keyword evidence="1" id="KW-1133">Transmembrane helix</keyword>
<keyword evidence="3" id="KW-1185">Reference proteome</keyword>
<organism evidence="2 3">
    <name type="scientific">Babesia ovis</name>
    <dbReference type="NCBI Taxonomy" id="5869"/>
    <lineage>
        <taxon>Eukaryota</taxon>
        <taxon>Sar</taxon>
        <taxon>Alveolata</taxon>
        <taxon>Apicomplexa</taxon>
        <taxon>Aconoidasida</taxon>
        <taxon>Piroplasmida</taxon>
        <taxon>Babesiidae</taxon>
        <taxon>Babesia</taxon>
    </lineage>
</organism>
<feature type="transmembrane region" description="Helical" evidence="1">
    <location>
        <begin position="147"/>
        <end position="174"/>
    </location>
</feature>
<dbReference type="OrthoDB" id="365936at2759"/>
<dbReference type="Proteomes" id="UP001057455">
    <property type="component" value="Unassembled WGS sequence"/>
</dbReference>